<dbReference type="Pfam" id="PF00145">
    <property type="entry name" value="DNA_methylase"/>
    <property type="match status" value="1"/>
</dbReference>
<dbReference type="InterPro" id="IPR018117">
    <property type="entry name" value="C5_DNA_meth_AS"/>
</dbReference>
<evidence type="ECO:0000256" key="2">
    <source>
        <dbReference type="ARBA" id="ARBA00022679"/>
    </source>
</evidence>
<protein>
    <recommendedName>
        <fullName evidence="7">Cytosine-specific methyltransferase</fullName>
        <ecNumber evidence="7">2.1.1.37</ecNumber>
    </recommendedName>
</protein>
<keyword evidence="2 5" id="KW-0808">Transferase</keyword>
<proteinExistence type="inferred from homology"/>
<dbReference type="Gene3D" id="3.90.120.10">
    <property type="entry name" value="DNA Methylase, subunit A, domain 2"/>
    <property type="match status" value="1"/>
</dbReference>
<evidence type="ECO:0000256" key="4">
    <source>
        <dbReference type="ARBA" id="ARBA00022747"/>
    </source>
</evidence>
<evidence type="ECO:0000256" key="7">
    <source>
        <dbReference type="RuleBase" id="RU000417"/>
    </source>
</evidence>
<comment type="catalytic activity">
    <reaction evidence="7">
        <text>a 2'-deoxycytidine in DNA + S-adenosyl-L-methionine = a 5-methyl-2'-deoxycytidine in DNA + S-adenosyl-L-homocysteine + H(+)</text>
        <dbReference type="Rhea" id="RHEA:13681"/>
        <dbReference type="Rhea" id="RHEA-COMP:11369"/>
        <dbReference type="Rhea" id="RHEA-COMP:11370"/>
        <dbReference type="ChEBI" id="CHEBI:15378"/>
        <dbReference type="ChEBI" id="CHEBI:57856"/>
        <dbReference type="ChEBI" id="CHEBI:59789"/>
        <dbReference type="ChEBI" id="CHEBI:85452"/>
        <dbReference type="ChEBI" id="CHEBI:85454"/>
        <dbReference type="EC" id="2.1.1.37"/>
    </reaction>
</comment>
<dbReference type="NCBIfam" id="TIGR00675">
    <property type="entry name" value="dcm"/>
    <property type="match status" value="1"/>
</dbReference>
<dbReference type="InterPro" id="IPR001525">
    <property type="entry name" value="C5_MeTfrase"/>
</dbReference>
<evidence type="ECO:0000313" key="8">
    <source>
        <dbReference type="EMBL" id="MDN3193669.1"/>
    </source>
</evidence>
<dbReference type="PROSITE" id="PS00095">
    <property type="entry name" value="C5_MTASE_2"/>
    <property type="match status" value="1"/>
</dbReference>
<dbReference type="PANTHER" id="PTHR46098">
    <property type="entry name" value="TRNA (CYTOSINE(38)-C(5))-METHYLTRANSFERASE"/>
    <property type="match status" value="1"/>
</dbReference>
<gene>
    <name evidence="8" type="ORF">P0E79_14435</name>
</gene>
<keyword evidence="3 5" id="KW-0949">S-adenosyl-L-methionine</keyword>
<dbReference type="AlphaFoldDB" id="A0AAW7KDM3"/>
<dbReference type="RefSeq" id="WP_086281501.1">
    <property type="nucleotide sequence ID" value="NZ_JAAMSK010000002.1"/>
</dbReference>
<evidence type="ECO:0000256" key="1">
    <source>
        <dbReference type="ARBA" id="ARBA00022603"/>
    </source>
</evidence>
<evidence type="ECO:0000256" key="5">
    <source>
        <dbReference type="PROSITE-ProRule" id="PRU01016"/>
    </source>
</evidence>
<dbReference type="PANTHER" id="PTHR46098:SF1">
    <property type="entry name" value="TRNA (CYTOSINE(38)-C(5))-METHYLTRANSFERASE"/>
    <property type="match status" value="1"/>
</dbReference>
<dbReference type="InterPro" id="IPR029063">
    <property type="entry name" value="SAM-dependent_MTases_sf"/>
</dbReference>
<dbReference type="PROSITE" id="PS51679">
    <property type="entry name" value="SAM_MT_C5"/>
    <property type="match status" value="1"/>
</dbReference>
<dbReference type="PROSITE" id="PS00094">
    <property type="entry name" value="C5_MTASE_1"/>
    <property type="match status" value="1"/>
</dbReference>
<organism evidence="8 9">
    <name type="scientific">Enterococcus faecalis</name>
    <name type="common">Streptococcus faecalis</name>
    <dbReference type="NCBI Taxonomy" id="1351"/>
    <lineage>
        <taxon>Bacteria</taxon>
        <taxon>Bacillati</taxon>
        <taxon>Bacillota</taxon>
        <taxon>Bacilli</taxon>
        <taxon>Lactobacillales</taxon>
        <taxon>Enterococcaceae</taxon>
        <taxon>Enterococcus</taxon>
    </lineage>
</organism>
<evidence type="ECO:0000256" key="6">
    <source>
        <dbReference type="RuleBase" id="RU000416"/>
    </source>
</evidence>
<dbReference type="EC" id="2.1.1.37" evidence="7"/>
<sequence>MTNSVSSMHTKKFTISAFFSGVGGIELGFEQTGEFRVVYANEFDKNAQITYVENYPNIHLDKRDIHDVLESEVPDSDVIVGGFPCQAFSIAGYRKGFEDERGDLFFELLRIIKSKQPEVIFIENVKNMVTHDHGNTFKIIREALNMNGYFIKWKVLNGKEYGNIPQNRERIYVVGFRNKNSFEKFDFPQKIPLTKTLKDVINFNDIQDDKFYYKDGRQPFYDKLADQITDENTIYQWRRQYVRENKSGVVPTLTANMGTGGHNVPLIKAKSGIRKLTPRETFNVQGYPKNFKLPDISNAQLYKQAGNSVVVPVIKRIATNIANALNIDSEPVRAPLKEGKYYIMHTKMDGRFSGESSLVKVVSTIEELESFAKERKIDFMSNKEYLKNVQKNKMLDFYSFE</sequence>
<dbReference type="Gene3D" id="3.40.50.150">
    <property type="entry name" value="Vaccinia Virus protein VP39"/>
    <property type="match status" value="1"/>
</dbReference>
<dbReference type="GO" id="GO:0003886">
    <property type="term" value="F:DNA (cytosine-5-)-methyltransferase activity"/>
    <property type="evidence" value="ECO:0007669"/>
    <property type="project" value="UniProtKB-EC"/>
</dbReference>
<dbReference type="GO" id="GO:0032259">
    <property type="term" value="P:methylation"/>
    <property type="evidence" value="ECO:0007669"/>
    <property type="project" value="UniProtKB-KW"/>
</dbReference>
<dbReference type="CDD" id="cd00315">
    <property type="entry name" value="Cyt_C5_DNA_methylase"/>
    <property type="match status" value="1"/>
</dbReference>
<accession>A0AAW7KDM3</accession>
<comment type="caution">
    <text evidence="8">The sequence shown here is derived from an EMBL/GenBank/DDBJ whole genome shotgun (WGS) entry which is preliminary data.</text>
</comment>
<dbReference type="InterPro" id="IPR050750">
    <property type="entry name" value="C5-MTase"/>
</dbReference>
<dbReference type="EMBL" id="JAREWH010000026">
    <property type="protein sequence ID" value="MDN3193669.1"/>
    <property type="molecule type" value="Genomic_DNA"/>
</dbReference>
<name>A0AAW7KDM3_ENTFL</name>
<reference evidence="8" key="1">
    <citation type="journal article" date="2023" name="Pathogens">
        <title>Prevalence of Enterococcus spp. and the Whole-Genome Characteristics of Enterococcus faecium and Enterococcus faecalis Strains Isolated from Free-Living Birds in Poland.</title>
        <authorList>
            <person name="Kwit R."/>
            <person name="Zajac M."/>
            <person name="Smialowska-Weglinska A."/>
            <person name="Skarzynska M."/>
            <person name="Bomba A."/>
            <person name="Lalak A."/>
            <person name="Skrzypiec E."/>
            <person name="Wojdat D."/>
            <person name="Koza W."/>
            <person name="Mikos-Wojewoda E."/>
            <person name="Pasim P."/>
            <person name="Skora M."/>
            <person name="Polak M."/>
            <person name="Wiacek J."/>
            <person name="Wasyl D."/>
        </authorList>
    </citation>
    <scope>NUCLEOTIDE SEQUENCE</scope>
    <source>
        <strain evidence="8">691B_2</strain>
    </source>
</reference>
<comment type="similarity">
    <text evidence="5 6">Belongs to the class I-like SAM-binding methyltransferase superfamily. C5-methyltransferase family.</text>
</comment>
<reference evidence="8" key="2">
    <citation type="submission" date="2023-03" db="EMBL/GenBank/DDBJ databases">
        <authorList>
            <person name="Zajac M."/>
            <person name="Kwit R."/>
            <person name="Wasyl D."/>
        </authorList>
    </citation>
    <scope>NUCLEOTIDE SEQUENCE</scope>
    <source>
        <strain evidence="8">691B_2</strain>
    </source>
</reference>
<dbReference type="SUPFAM" id="SSF53335">
    <property type="entry name" value="S-adenosyl-L-methionine-dependent methyltransferases"/>
    <property type="match status" value="1"/>
</dbReference>
<dbReference type="GO" id="GO:0009307">
    <property type="term" value="P:DNA restriction-modification system"/>
    <property type="evidence" value="ECO:0007669"/>
    <property type="project" value="UniProtKB-KW"/>
</dbReference>
<keyword evidence="1 5" id="KW-0489">Methyltransferase</keyword>
<dbReference type="InterPro" id="IPR031303">
    <property type="entry name" value="C5_meth_CS"/>
</dbReference>
<dbReference type="PRINTS" id="PR00105">
    <property type="entry name" value="C5METTRFRASE"/>
</dbReference>
<evidence type="ECO:0000313" key="9">
    <source>
        <dbReference type="Proteomes" id="UP001173174"/>
    </source>
</evidence>
<keyword evidence="4" id="KW-0680">Restriction system</keyword>
<dbReference type="Proteomes" id="UP001173174">
    <property type="component" value="Unassembled WGS sequence"/>
</dbReference>
<evidence type="ECO:0000256" key="3">
    <source>
        <dbReference type="ARBA" id="ARBA00022691"/>
    </source>
</evidence>
<feature type="active site" evidence="5">
    <location>
        <position position="85"/>
    </location>
</feature>